<proteinExistence type="predicted"/>
<keyword evidence="1" id="KW-0812">Transmembrane</keyword>
<keyword evidence="1" id="KW-1133">Transmembrane helix</keyword>
<evidence type="ECO:0000256" key="1">
    <source>
        <dbReference type="SAM" id="Phobius"/>
    </source>
</evidence>
<dbReference type="EMBL" id="CP031150">
    <property type="protein sequence ID" value="AXG07583.1"/>
    <property type="molecule type" value="Genomic_DNA"/>
</dbReference>
<dbReference type="KEGG" id="haq:DU484_14700"/>
<dbReference type="AlphaFoldDB" id="A0A345EFM6"/>
<name>A0A345EFM6_9EURY</name>
<keyword evidence="1" id="KW-0472">Membrane</keyword>
<accession>A0A345E5W1</accession>
<organism evidence="3 4">
    <name type="scientific">Haloplanus rubicundus</name>
    <dbReference type="NCBI Taxonomy" id="1547898"/>
    <lineage>
        <taxon>Archaea</taxon>
        <taxon>Methanobacteriati</taxon>
        <taxon>Methanobacteriota</taxon>
        <taxon>Stenosarchaea group</taxon>
        <taxon>Halobacteria</taxon>
        <taxon>Halobacteriales</taxon>
        <taxon>Haloferacaceae</taxon>
        <taxon>Haloplanus</taxon>
    </lineage>
</organism>
<reference evidence="2 5" key="2">
    <citation type="submission" date="2018-07" db="EMBL/GenBank/DDBJ databases">
        <title>Genome sequences of Haloplanus sp. CBA1113.</title>
        <authorList>
            <person name="Kim Y.B."/>
            <person name="Roh S.W."/>
        </authorList>
    </citation>
    <scope>NUCLEOTIDE SEQUENCE [LARGE SCALE GENOMIC DNA]</scope>
    <source>
        <strain evidence="2 5">CBA1113</strain>
    </source>
</reference>
<dbReference type="Proteomes" id="UP000252985">
    <property type="component" value="Chromosome"/>
</dbReference>
<evidence type="ECO:0000313" key="3">
    <source>
        <dbReference type="EMBL" id="AXG10998.1"/>
    </source>
</evidence>
<feature type="transmembrane region" description="Helical" evidence="1">
    <location>
        <begin position="97"/>
        <end position="114"/>
    </location>
</feature>
<feature type="transmembrane region" description="Helical" evidence="1">
    <location>
        <begin position="126"/>
        <end position="142"/>
    </location>
</feature>
<dbReference type="Proteomes" id="UP000253273">
    <property type="component" value="Chromosome"/>
</dbReference>
<gene>
    <name evidence="3" type="ORF">DU484_14700</name>
    <name evidence="2" type="ORF">DU500_14730</name>
</gene>
<sequence>MTMPAPYEHVVPTDADYPDGVYRVVGTGDGTVTLLRVTDADGHRAHTGELVSVDADAFDGFTAADPPAADRSLGTAVASSLATGYWSVRAFGRELRAHPLPTAVAVVVALVGAVGDAPGSLPDHPFGGLLLVGCLALAYVGSGRL</sequence>
<evidence type="ECO:0000313" key="5">
    <source>
        <dbReference type="Proteomes" id="UP000253273"/>
    </source>
</evidence>
<accession>A0A345EFM6</accession>
<protein>
    <submittedName>
        <fullName evidence="3">Uncharacterized protein</fullName>
    </submittedName>
</protein>
<keyword evidence="5" id="KW-1185">Reference proteome</keyword>
<dbReference type="EMBL" id="CP031148">
    <property type="protein sequence ID" value="AXG10998.1"/>
    <property type="molecule type" value="Genomic_DNA"/>
</dbReference>
<reference evidence="3 4" key="1">
    <citation type="submission" date="2018-07" db="EMBL/GenBank/DDBJ databases">
        <title>Genome sequences of Haloplanus sp. CBA1112.</title>
        <authorList>
            <person name="Kim Y.B."/>
            <person name="Roh S.W."/>
        </authorList>
    </citation>
    <scope>NUCLEOTIDE SEQUENCE [LARGE SCALE GENOMIC DNA]</scope>
    <source>
        <strain evidence="3 4">CBA1112</strain>
    </source>
</reference>
<evidence type="ECO:0000313" key="2">
    <source>
        <dbReference type="EMBL" id="AXG07583.1"/>
    </source>
</evidence>
<dbReference type="KEGG" id="haj:DU500_14730"/>
<evidence type="ECO:0000313" key="4">
    <source>
        <dbReference type="Proteomes" id="UP000252985"/>
    </source>
</evidence>